<reference evidence="1 2" key="1">
    <citation type="submission" date="2020-11" db="EMBL/GenBank/DDBJ databases">
        <authorList>
            <person name="Wallbank WR R."/>
            <person name="Pardo Diaz C."/>
            <person name="Kozak K."/>
            <person name="Martin S."/>
            <person name="Jiggins C."/>
            <person name="Moest M."/>
            <person name="Warren A I."/>
            <person name="Generalovic N T."/>
            <person name="Byers J.R.P. K."/>
            <person name="Montejo-Kovacevich G."/>
            <person name="Yen C E."/>
        </authorList>
    </citation>
    <scope>NUCLEOTIDE SEQUENCE [LARGE SCALE GENOMIC DNA]</scope>
</reference>
<dbReference type="OrthoDB" id="7727171at2759"/>
<dbReference type="Proteomes" id="UP000594454">
    <property type="component" value="Chromosome 5"/>
</dbReference>
<organism evidence="1 2">
    <name type="scientific">Hermetia illucens</name>
    <name type="common">Black soldier fly</name>
    <dbReference type="NCBI Taxonomy" id="343691"/>
    <lineage>
        <taxon>Eukaryota</taxon>
        <taxon>Metazoa</taxon>
        <taxon>Ecdysozoa</taxon>
        <taxon>Arthropoda</taxon>
        <taxon>Hexapoda</taxon>
        <taxon>Insecta</taxon>
        <taxon>Pterygota</taxon>
        <taxon>Neoptera</taxon>
        <taxon>Endopterygota</taxon>
        <taxon>Diptera</taxon>
        <taxon>Brachycera</taxon>
        <taxon>Stratiomyomorpha</taxon>
        <taxon>Stratiomyidae</taxon>
        <taxon>Hermetiinae</taxon>
        <taxon>Hermetia</taxon>
    </lineage>
</organism>
<evidence type="ECO:0000313" key="2">
    <source>
        <dbReference type="Proteomes" id="UP000594454"/>
    </source>
</evidence>
<dbReference type="InterPro" id="IPR010512">
    <property type="entry name" value="DUF1091"/>
</dbReference>
<dbReference type="EMBL" id="LR899013">
    <property type="protein sequence ID" value="CAD7091716.1"/>
    <property type="molecule type" value="Genomic_DNA"/>
</dbReference>
<protein>
    <submittedName>
        <fullName evidence="1">Uncharacterized protein</fullName>
    </submittedName>
</protein>
<dbReference type="InParanoid" id="A0A7R8Z0N9"/>
<proteinExistence type="predicted"/>
<name>A0A7R8Z0N9_HERIL</name>
<gene>
    <name evidence="1" type="ORF">HERILL_LOCUS14120</name>
</gene>
<dbReference type="AlphaFoldDB" id="A0A7R8Z0N9"/>
<dbReference type="Pfam" id="PF06477">
    <property type="entry name" value="DUF1091"/>
    <property type="match status" value="1"/>
</dbReference>
<evidence type="ECO:0000313" key="1">
    <source>
        <dbReference type="EMBL" id="CAD7091716.1"/>
    </source>
</evidence>
<sequence>MMNGKGFNLLHRLSYLVMSKISNCNHTCPFKGWFEVKDAIVETKWIPSVLPDGLYRFDTQGVNEEGYVGAMKFYVIVTNPDF</sequence>
<keyword evidence="2" id="KW-1185">Reference proteome</keyword>
<accession>A0A7R8Z0N9</accession>